<keyword evidence="1" id="KW-0963">Cytoplasm</keyword>
<evidence type="ECO:0000256" key="1">
    <source>
        <dbReference type="ARBA" id="ARBA00022490"/>
    </source>
</evidence>
<keyword evidence="2" id="KW-0132">Cell division</keyword>
<feature type="compositionally biased region" description="Pro residues" evidence="5">
    <location>
        <begin position="1"/>
        <end position="13"/>
    </location>
</feature>
<name>A0A517XQ27_9BACT</name>
<dbReference type="Proteomes" id="UP000319576">
    <property type="component" value="Chromosome"/>
</dbReference>
<evidence type="ECO:0000313" key="7">
    <source>
        <dbReference type="Proteomes" id="UP000319576"/>
    </source>
</evidence>
<dbReference type="Gene3D" id="1.10.10.10">
    <property type="entry name" value="Winged helix-like DNA-binding domain superfamily/Winged helix DNA-binding domain"/>
    <property type="match status" value="2"/>
</dbReference>
<dbReference type="RefSeq" id="WP_145235818.1">
    <property type="nucleotide sequence ID" value="NZ_CP036273.1"/>
</dbReference>
<dbReference type="InterPro" id="IPR036390">
    <property type="entry name" value="WH_DNA-bd_sf"/>
</dbReference>
<accession>A0A517XQ27</accession>
<evidence type="ECO:0000313" key="6">
    <source>
        <dbReference type="EMBL" id="QDU19603.1"/>
    </source>
</evidence>
<keyword evidence="4" id="KW-0131">Cell cycle</keyword>
<dbReference type="KEGG" id="uli:ETAA1_15330"/>
<reference evidence="6 7" key="1">
    <citation type="submission" date="2019-02" db="EMBL/GenBank/DDBJ databases">
        <title>Deep-cultivation of Planctomycetes and their phenomic and genomic characterization uncovers novel biology.</title>
        <authorList>
            <person name="Wiegand S."/>
            <person name="Jogler M."/>
            <person name="Boedeker C."/>
            <person name="Pinto D."/>
            <person name="Vollmers J."/>
            <person name="Rivas-Marin E."/>
            <person name="Kohn T."/>
            <person name="Peeters S.H."/>
            <person name="Heuer A."/>
            <person name="Rast P."/>
            <person name="Oberbeckmann S."/>
            <person name="Bunk B."/>
            <person name="Jeske O."/>
            <person name="Meyerdierks A."/>
            <person name="Storesund J.E."/>
            <person name="Kallscheuer N."/>
            <person name="Luecker S."/>
            <person name="Lage O.M."/>
            <person name="Pohl T."/>
            <person name="Merkel B.J."/>
            <person name="Hornburger P."/>
            <person name="Mueller R.-W."/>
            <person name="Bruemmer F."/>
            <person name="Labrenz M."/>
            <person name="Spormann A.M."/>
            <person name="Op den Camp H."/>
            <person name="Overmann J."/>
            <person name="Amann R."/>
            <person name="Jetten M.S.M."/>
            <person name="Mascher T."/>
            <person name="Medema M.H."/>
            <person name="Devos D.P."/>
            <person name="Kaster A.-K."/>
            <person name="Ovreas L."/>
            <person name="Rohde M."/>
            <person name="Galperin M.Y."/>
            <person name="Jogler C."/>
        </authorList>
    </citation>
    <scope>NUCLEOTIDE SEQUENCE [LARGE SCALE GENOMIC DNA]</scope>
    <source>
        <strain evidence="6 7">ETA_A1</strain>
    </source>
</reference>
<dbReference type="GO" id="GO:0051304">
    <property type="term" value="P:chromosome separation"/>
    <property type="evidence" value="ECO:0007669"/>
    <property type="project" value="InterPro"/>
</dbReference>
<feature type="compositionally biased region" description="Pro residues" evidence="5">
    <location>
        <begin position="31"/>
        <end position="51"/>
    </location>
</feature>
<evidence type="ECO:0000256" key="2">
    <source>
        <dbReference type="ARBA" id="ARBA00022618"/>
    </source>
</evidence>
<evidence type="ECO:0000256" key="5">
    <source>
        <dbReference type="SAM" id="MobiDB-lite"/>
    </source>
</evidence>
<proteinExistence type="predicted"/>
<dbReference type="Pfam" id="PF04079">
    <property type="entry name" value="SMC_ScpB"/>
    <property type="match status" value="1"/>
</dbReference>
<organism evidence="6 7">
    <name type="scientific">Urbifossiella limnaea</name>
    <dbReference type="NCBI Taxonomy" id="2528023"/>
    <lineage>
        <taxon>Bacteria</taxon>
        <taxon>Pseudomonadati</taxon>
        <taxon>Planctomycetota</taxon>
        <taxon>Planctomycetia</taxon>
        <taxon>Gemmatales</taxon>
        <taxon>Gemmataceae</taxon>
        <taxon>Urbifossiella</taxon>
    </lineage>
</organism>
<keyword evidence="7" id="KW-1185">Reference proteome</keyword>
<dbReference type="PANTHER" id="PTHR34298:SF2">
    <property type="entry name" value="SEGREGATION AND CONDENSATION PROTEIN B"/>
    <property type="match status" value="1"/>
</dbReference>
<dbReference type="GO" id="GO:0051301">
    <property type="term" value="P:cell division"/>
    <property type="evidence" value="ECO:0007669"/>
    <property type="project" value="UniProtKB-KW"/>
</dbReference>
<dbReference type="PANTHER" id="PTHR34298">
    <property type="entry name" value="SEGREGATION AND CONDENSATION PROTEIN B"/>
    <property type="match status" value="1"/>
</dbReference>
<evidence type="ECO:0000256" key="3">
    <source>
        <dbReference type="ARBA" id="ARBA00022829"/>
    </source>
</evidence>
<dbReference type="SUPFAM" id="SSF46785">
    <property type="entry name" value="Winged helix' DNA-binding domain"/>
    <property type="match status" value="2"/>
</dbReference>
<keyword evidence="3" id="KW-0159">Chromosome partition</keyword>
<protein>
    <submittedName>
        <fullName evidence="6">Segregation and condensation protein B</fullName>
    </submittedName>
</protein>
<feature type="region of interest" description="Disordered" evidence="5">
    <location>
        <begin position="1"/>
        <end position="60"/>
    </location>
</feature>
<dbReference type="InterPro" id="IPR036388">
    <property type="entry name" value="WH-like_DNA-bd_sf"/>
</dbReference>
<sequence>MPDPVPNPTPPDPLLAGEWQLDAPPDDLPPEPEPAFVPPPPPAPVPHPAPRTPHTEEPPTPEQLVEALLFVGGPPLTAAAAATAVRGLTADAFRAALDALNRRYRTQRRPYAVEARDGGFVLALLPAFRGVRERVFGGPREARLAQPALDVLAVVAYRQPVGKAEVDAARGTDSAAVLRQLVRLGLVAVRQRADAAGREVLYGTTPRFLQVMGLGTLDDLPRLGDTAPA</sequence>
<evidence type="ECO:0000256" key="4">
    <source>
        <dbReference type="ARBA" id="ARBA00023306"/>
    </source>
</evidence>
<dbReference type="InterPro" id="IPR005234">
    <property type="entry name" value="ScpB_csome_segregation"/>
</dbReference>
<dbReference type="EMBL" id="CP036273">
    <property type="protein sequence ID" value="QDU19603.1"/>
    <property type="molecule type" value="Genomic_DNA"/>
</dbReference>
<dbReference type="OrthoDB" id="211906at2"/>
<dbReference type="AlphaFoldDB" id="A0A517XQ27"/>
<gene>
    <name evidence="6" type="primary">scpB</name>
    <name evidence="6" type="ORF">ETAA1_15330</name>
</gene>